<dbReference type="KEGG" id="bana:BARAN1_0695"/>
<reference evidence="3" key="1">
    <citation type="submission" date="2018-05" db="EMBL/GenBank/DDBJ databases">
        <authorList>
            <person name="Hao L."/>
        </authorList>
    </citation>
    <scope>NUCLEOTIDE SEQUENCE [LARGE SCALE GENOMIC DNA]</scope>
</reference>
<keyword evidence="1" id="KW-0472">Membrane</keyword>
<feature type="transmembrane region" description="Helical" evidence="1">
    <location>
        <begin position="43"/>
        <end position="67"/>
    </location>
</feature>
<keyword evidence="1" id="KW-0812">Transmembrane</keyword>
<dbReference type="EMBL" id="LS483254">
    <property type="protein sequence ID" value="SQD92719.1"/>
    <property type="molecule type" value="Genomic_DNA"/>
</dbReference>
<gene>
    <name evidence="2" type="ORF">BARAN1_0695</name>
</gene>
<protein>
    <submittedName>
        <fullName evidence="2">Uncharacterized protein</fullName>
    </submittedName>
</protein>
<keyword evidence="3" id="KW-1185">Reference proteome</keyword>
<accession>A0A2X3L0J7</accession>
<name>A0A2X3L0J7_9BACT</name>
<dbReference type="Proteomes" id="UP000249818">
    <property type="component" value="Chromosome BARAN1"/>
</dbReference>
<evidence type="ECO:0000313" key="3">
    <source>
        <dbReference type="Proteomes" id="UP000249818"/>
    </source>
</evidence>
<sequence length="128" mass="15217">MRLLRRIVTSGGVAAFFFFSWVIMMLWNSIIVGHLELTKPLSYLQICGLWFMITLFLAWTGIGMGGVRSWWWGERRSEDFGREIEHRIKRGFAHWVGTEEDIDWDELGERIEKKIKSRLKEWLAEDTH</sequence>
<keyword evidence="1" id="KW-1133">Transmembrane helix</keyword>
<evidence type="ECO:0000256" key="1">
    <source>
        <dbReference type="SAM" id="Phobius"/>
    </source>
</evidence>
<feature type="transmembrane region" description="Helical" evidence="1">
    <location>
        <begin position="12"/>
        <end position="31"/>
    </location>
</feature>
<dbReference type="AlphaFoldDB" id="A0A2X3L0J7"/>
<organism evidence="2 3">
    <name type="scientific">Candidatus Bipolaricaulis anaerobius</name>
    <dbReference type="NCBI Taxonomy" id="2026885"/>
    <lineage>
        <taxon>Bacteria</taxon>
        <taxon>Candidatus Bipolaricaulota</taxon>
        <taxon>Candidatus Bipolaricaulia</taxon>
        <taxon>Candidatus Bipolaricaulales</taxon>
        <taxon>Candidatus Bipolaricaulaceae</taxon>
        <taxon>Candidatus Bipolaricaulis</taxon>
    </lineage>
</organism>
<proteinExistence type="predicted"/>
<dbReference type="RefSeq" id="WP_122030905.1">
    <property type="nucleotide sequence ID" value="NZ_LS483254.1"/>
</dbReference>
<evidence type="ECO:0000313" key="2">
    <source>
        <dbReference type="EMBL" id="SQD92719.1"/>
    </source>
</evidence>